<evidence type="ECO:0000313" key="1">
    <source>
        <dbReference type="EMBL" id="CAG2247776.1"/>
    </source>
</evidence>
<accession>A0A8S3V289</accession>
<dbReference type="Proteomes" id="UP000683360">
    <property type="component" value="Unassembled WGS sequence"/>
</dbReference>
<dbReference type="Gene3D" id="2.120.10.30">
    <property type="entry name" value="TolB, C-terminal domain"/>
    <property type="match status" value="1"/>
</dbReference>
<reference evidence="1" key="1">
    <citation type="submission" date="2021-03" db="EMBL/GenBank/DDBJ databases">
        <authorList>
            <person name="Bekaert M."/>
        </authorList>
    </citation>
    <scope>NUCLEOTIDE SEQUENCE</scope>
</reference>
<keyword evidence="2" id="KW-1185">Reference proteome</keyword>
<evidence type="ECO:0000313" key="2">
    <source>
        <dbReference type="Proteomes" id="UP000683360"/>
    </source>
</evidence>
<dbReference type="SUPFAM" id="SSF101898">
    <property type="entry name" value="NHL repeat"/>
    <property type="match status" value="1"/>
</dbReference>
<dbReference type="OrthoDB" id="342730at2759"/>
<name>A0A8S3V289_MYTED</name>
<gene>
    <name evidence="1" type="ORF">MEDL_59645</name>
</gene>
<proteinExistence type="predicted"/>
<comment type="caution">
    <text evidence="1">The sequence shown here is derived from an EMBL/GenBank/DDBJ whole genome shotgun (WGS) entry which is preliminary data.</text>
</comment>
<protein>
    <submittedName>
        <fullName evidence="1">Uncharacterized protein</fullName>
    </submittedName>
</protein>
<organism evidence="1 2">
    <name type="scientific">Mytilus edulis</name>
    <name type="common">Blue mussel</name>
    <dbReference type="NCBI Taxonomy" id="6550"/>
    <lineage>
        <taxon>Eukaryota</taxon>
        <taxon>Metazoa</taxon>
        <taxon>Spiralia</taxon>
        <taxon>Lophotrochozoa</taxon>
        <taxon>Mollusca</taxon>
        <taxon>Bivalvia</taxon>
        <taxon>Autobranchia</taxon>
        <taxon>Pteriomorphia</taxon>
        <taxon>Mytilida</taxon>
        <taxon>Mytiloidea</taxon>
        <taxon>Mytilidae</taxon>
        <taxon>Mytilinae</taxon>
        <taxon>Mytilus</taxon>
    </lineage>
</organism>
<dbReference type="AlphaFoldDB" id="A0A8S3V289"/>
<dbReference type="InterPro" id="IPR011042">
    <property type="entry name" value="6-blade_b-propeller_TolB-like"/>
</dbReference>
<dbReference type="EMBL" id="CAJPWZ010002914">
    <property type="protein sequence ID" value="CAG2247776.1"/>
    <property type="molecule type" value="Genomic_DNA"/>
</dbReference>
<sequence>MKDIQTKTTENEASLRTLIGNKSFETIIIESKFETKVHDILTLTSFGFINLKNLPSSNIDIYKRKDRQAQIMVPKPGTSVNSIKYEFQQKIKTSCRNPYGNTTCAVSTGYSDDIYRGISIVNLKSRKVTKFIDLPGDTFGITYDGTSLICCIEDKDLHVISCADYSITTIPNSTSTECSYVSSYNGKIFFTNPTKNGVTCCLYSGTLVWEVKDENLTKNPGITVDDNGNVFVVGRHSCNVVVISQDGKQCKEILTHEEGLDKPTAICFDKVRNQLIVTNNEHFANAYKIS</sequence>